<dbReference type="InterPro" id="IPR010502">
    <property type="entry name" value="Carb-bd_dom_fam9"/>
</dbReference>
<dbReference type="SUPFAM" id="SSF49344">
    <property type="entry name" value="CBD9-like"/>
    <property type="match status" value="1"/>
</dbReference>
<evidence type="ECO:0000259" key="2">
    <source>
        <dbReference type="Pfam" id="PF16011"/>
    </source>
</evidence>
<dbReference type="AlphaFoldDB" id="A0A6L9E817"/>
<dbReference type="Proteomes" id="UP000475249">
    <property type="component" value="Unassembled WGS sequence"/>
</dbReference>
<sequence length="241" mass="27817">MKKLLLLCFLSALTAACQTKQAAGLLEVHEIEYEGNINIQKVSNLLDREAVMHHVDVLNWEAFPYRPEVSFRIAYSEDAIWLKFYIREEHILAQRTETNSSTHRDSCLEFFFDPISEGPYYNFEVNAIGTVHLAYGPGPGKHQREFVEPDLIERQMQVYSTLGEEPFAEIDGDFNWELTMIIPAELLVHHKDLSLKGLRSKANFYKCGDDTSKPHYLSWNPVGTERPNFHTPEFFGTLVFK</sequence>
<dbReference type="Gene3D" id="2.60.40.1190">
    <property type="match status" value="1"/>
</dbReference>
<dbReference type="PROSITE" id="PS51257">
    <property type="entry name" value="PROKAR_LIPOPROTEIN"/>
    <property type="match status" value="1"/>
</dbReference>
<dbReference type="GO" id="GO:0016052">
    <property type="term" value="P:carbohydrate catabolic process"/>
    <property type="evidence" value="ECO:0007669"/>
    <property type="project" value="InterPro"/>
</dbReference>
<evidence type="ECO:0000313" key="4">
    <source>
        <dbReference type="Proteomes" id="UP000475249"/>
    </source>
</evidence>
<name>A0A6L9E817_9FLAO</name>
<reference evidence="3 4" key="1">
    <citation type="submission" date="2020-01" db="EMBL/GenBank/DDBJ databases">
        <title>Bacteria diversity of Porities sp.</title>
        <authorList>
            <person name="Wang G."/>
        </authorList>
    </citation>
    <scope>NUCLEOTIDE SEQUENCE [LARGE SCALE GENOMIC DNA]</scope>
    <source>
        <strain evidence="3 4">R33</strain>
    </source>
</reference>
<dbReference type="Pfam" id="PF16011">
    <property type="entry name" value="CBM9_2"/>
    <property type="match status" value="1"/>
</dbReference>
<organism evidence="3 4">
    <name type="scientific">Poritiphilus flavus</name>
    <dbReference type="NCBI Taxonomy" id="2697053"/>
    <lineage>
        <taxon>Bacteria</taxon>
        <taxon>Pseudomonadati</taxon>
        <taxon>Bacteroidota</taxon>
        <taxon>Flavobacteriia</taxon>
        <taxon>Flavobacteriales</taxon>
        <taxon>Flavobacteriaceae</taxon>
        <taxon>Poritiphilus</taxon>
    </lineage>
</organism>
<keyword evidence="1" id="KW-0732">Signal</keyword>
<evidence type="ECO:0000256" key="1">
    <source>
        <dbReference type="SAM" id="SignalP"/>
    </source>
</evidence>
<evidence type="ECO:0000313" key="3">
    <source>
        <dbReference type="EMBL" id="NAS10752.1"/>
    </source>
</evidence>
<gene>
    <name evidence="3" type="ORF">GTQ38_01985</name>
</gene>
<proteinExistence type="predicted"/>
<feature type="domain" description="Carbohydrate-binding" evidence="2">
    <location>
        <begin position="42"/>
        <end position="240"/>
    </location>
</feature>
<dbReference type="GO" id="GO:0030246">
    <property type="term" value="F:carbohydrate binding"/>
    <property type="evidence" value="ECO:0007669"/>
    <property type="project" value="InterPro"/>
</dbReference>
<dbReference type="CDD" id="cd09620">
    <property type="entry name" value="CBM9_like_3"/>
    <property type="match status" value="1"/>
</dbReference>
<accession>A0A6L9E817</accession>
<protein>
    <recommendedName>
        <fullName evidence="2">Carbohydrate-binding domain-containing protein</fullName>
    </recommendedName>
</protein>
<dbReference type="GO" id="GO:0004553">
    <property type="term" value="F:hydrolase activity, hydrolyzing O-glycosyl compounds"/>
    <property type="evidence" value="ECO:0007669"/>
    <property type="project" value="InterPro"/>
</dbReference>
<feature type="chain" id="PRO_5026754221" description="Carbohydrate-binding domain-containing protein" evidence="1">
    <location>
        <begin position="23"/>
        <end position="241"/>
    </location>
</feature>
<dbReference type="RefSeq" id="WP_161433543.1">
    <property type="nucleotide sequence ID" value="NZ_WXYO01000001.1"/>
</dbReference>
<keyword evidence="4" id="KW-1185">Reference proteome</keyword>
<dbReference type="EMBL" id="WXYO01000001">
    <property type="protein sequence ID" value="NAS10752.1"/>
    <property type="molecule type" value="Genomic_DNA"/>
</dbReference>
<comment type="caution">
    <text evidence="3">The sequence shown here is derived from an EMBL/GenBank/DDBJ whole genome shotgun (WGS) entry which is preliminary data.</text>
</comment>
<feature type="signal peptide" evidence="1">
    <location>
        <begin position="1"/>
        <end position="22"/>
    </location>
</feature>